<evidence type="ECO:0008006" key="5">
    <source>
        <dbReference type="Google" id="ProtNLM"/>
    </source>
</evidence>
<feature type="transmembrane region" description="Helical" evidence="2">
    <location>
        <begin position="6"/>
        <end position="23"/>
    </location>
</feature>
<evidence type="ECO:0000313" key="4">
    <source>
        <dbReference type="Proteomes" id="UP000294257"/>
    </source>
</evidence>
<keyword evidence="2" id="KW-1133">Transmembrane helix</keyword>
<organism evidence="3 4">
    <name type="scientific">Herbihabitans rhizosphaerae</name>
    <dbReference type="NCBI Taxonomy" id="1872711"/>
    <lineage>
        <taxon>Bacteria</taxon>
        <taxon>Bacillati</taxon>
        <taxon>Actinomycetota</taxon>
        <taxon>Actinomycetes</taxon>
        <taxon>Pseudonocardiales</taxon>
        <taxon>Pseudonocardiaceae</taxon>
        <taxon>Herbihabitans</taxon>
    </lineage>
</organism>
<protein>
    <recommendedName>
        <fullName evidence="5">SH3 domain-containing protein</fullName>
    </recommendedName>
</protein>
<proteinExistence type="predicted"/>
<dbReference type="Gene3D" id="2.30.30.40">
    <property type="entry name" value="SH3 Domains"/>
    <property type="match status" value="1"/>
</dbReference>
<dbReference type="AlphaFoldDB" id="A0A4Q7KJY3"/>
<dbReference type="EMBL" id="SGWQ01000006">
    <property type="protein sequence ID" value="RZS36898.1"/>
    <property type="molecule type" value="Genomic_DNA"/>
</dbReference>
<name>A0A4Q7KJY3_9PSEU</name>
<comment type="caution">
    <text evidence="3">The sequence shown here is derived from an EMBL/GenBank/DDBJ whole genome shotgun (WGS) entry which is preliminary data.</text>
</comment>
<dbReference type="OrthoDB" id="3574655at2"/>
<reference evidence="3 4" key="1">
    <citation type="submission" date="2019-02" db="EMBL/GenBank/DDBJ databases">
        <title>Genomic Encyclopedia of Type Strains, Phase IV (KMG-IV): sequencing the most valuable type-strain genomes for metagenomic binning, comparative biology and taxonomic classification.</title>
        <authorList>
            <person name="Goeker M."/>
        </authorList>
    </citation>
    <scope>NUCLEOTIDE SEQUENCE [LARGE SCALE GENOMIC DNA]</scope>
    <source>
        <strain evidence="3 4">DSM 101727</strain>
    </source>
</reference>
<evidence type="ECO:0000256" key="2">
    <source>
        <dbReference type="SAM" id="Phobius"/>
    </source>
</evidence>
<keyword evidence="2" id="KW-0812">Transmembrane</keyword>
<gene>
    <name evidence="3" type="ORF">EV193_106132</name>
</gene>
<dbReference type="Proteomes" id="UP000294257">
    <property type="component" value="Unassembled WGS sequence"/>
</dbReference>
<dbReference type="RefSeq" id="WP_130345523.1">
    <property type="nucleotide sequence ID" value="NZ_SGWQ01000006.1"/>
</dbReference>
<evidence type="ECO:0000313" key="3">
    <source>
        <dbReference type="EMBL" id="RZS36898.1"/>
    </source>
</evidence>
<feature type="compositionally biased region" description="Basic and acidic residues" evidence="1">
    <location>
        <begin position="75"/>
        <end position="84"/>
    </location>
</feature>
<keyword evidence="2" id="KW-0472">Membrane</keyword>
<feature type="region of interest" description="Disordered" evidence="1">
    <location>
        <begin position="29"/>
        <end position="49"/>
    </location>
</feature>
<evidence type="ECO:0000256" key="1">
    <source>
        <dbReference type="SAM" id="MobiDB-lite"/>
    </source>
</evidence>
<sequence>MPGKRVLIIIAVAAGVLVLYLLGSEKQREKAAASPGGQTSSSSSSSSTQCRMVVTADILNVRSSPEQNAPKVGSYKKDAQTDAEKTVQNGFRKLSDNRWASADFLKALPGRDC</sequence>
<accession>A0A4Q7KJY3</accession>
<feature type="region of interest" description="Disordered" evidence="1">
    <location>
        <begin position="64"/>
        <end position="84"/>
    </location>
</feature>
<keyword evidence="4" id="KW-1185">Reference proteome</keyword>